<dbReference type="EMBL" id="JANQDH010000076">
    <property type="protein sequence ID" value="MDH6061090.1"/>
    <property type="molecule type" value="Genomic_DNA"/>
</dbReference>
<name>A0AA43GT65_9CYAN</name>
<gene>
    <name evidence="2" type="ORF">NWP17_11675</name>
</gene>
<dbReference type="Proteomes" id="UP001159387">
    <property type="component" value="Unassembled WGS sequence"/>
</dbReference>
<evidence type="ECO:0000313" key="3">
    <source>
        <dbReference type="Proteomes" id="UP001159387"/>
    </source>
</evidence>
<reference evidence="2 3" key="1">
    <citation type="journal article" date="2023" name="J. Phycol.">
        <title>Chrysosporum ovalisporum is synonymous with the true-branching cyanobacterium Umezakia natans (Nostocales/Aphanizomenonaceae).</title>
        <authorList>
            <person name="McGregor G.B."/>
            <person name="Sendall B.C."/>
            <person name="Niiyama Y."/>
            <person name="Tuji A."/>
            <person name="Willis A."/>
        </authorList>
    </citation>
    <scope>NUCLEOTIDE SEQUENCE [LARGE SCALE GENOMIC DNA]</scope>
    <source>
        <strain evidence="2 3">ANA360D</strain>
    </source>
</reference>
<feature type="chain" id="PRO_5041382068" evidence="1">
    <location>
        <begin position="29"/>
        <end position="123"/>
    </location>
</feature>
<accession>A0AA43GT65</accession>
<dbReference type="RefSeq" id="WP_280655072.1">
    <property type="nucleotide sequence ID" value="NZ_JANQDH010000076.1"/>
</dbReference>
<comment type="caution">
    <text evidence="2">The sequence shown here is derived from an EMBL/GenBank/DDBJ whole genome shotgun (WGS) entry which is preliminary data.</text>
</comment>
<sequence length="123" mass="13966">MNNMKLNAIACFTLSLSTLVLTSLPTLAQTNAKPLTDWSQFANTEKEFMQGCMGQKKLSPVEKRIKQNFCQCAFNAYKTRYTPQIFTQINALALQTGENGPRLVNLMMKPEIDRCSTLHNYRP</sequence>
<keyword evidence="1" id="KW-0732">Signal</keyword>
<keyword evidence="3" id="KW-1185">Reference proteome</keyword>
<dbReference type="AlphaFoldDB" id="A0AA43GT65"/>
<proteinExistence type="predicted"/>
<protein>
    <submittedName>
        <fullName evidence="2">Uncharacterized protein</fullName>
    </submittedName>
</protein>
<evidence type="ECO:0000313" key="2">
    <source>
        <dbReference type="EMBL" id="MDH6061090.1"/>
    </source>
</evidence>
<organism evidence="2 3">
    <name type="scientific">Chrysosporum bergii ANA360D</name>
    <dbReference type="NCBI Taxonomy" id="617107"/>
    <lineage>
        <taxon>Bacteria</taxon>
        <taxon>Bacillati</taxon>
        <taxon>Cyanobacteriota</taxon>
        <taxon>Cyanophyceae</taxon>
        <taxon>Nostocales</taxon>
        <taxon>Nodulariaceae</taxon>
        <taxon>Chrysosporum</taxon>
    </lineage>
</organism>
<evidence type="ECO:0000256" key="1">
    <source>
        <dbReference type="SAM" id="SignalP"/>
    </source>
</evidence>
<feature type="signal peptide" evidence="1">
    <location>
        <begin position="1"/>
        <end position="28"/>
    </location>
</feature>